<gene>
    <name evidence="3" type="ORF">BT67DRAFT_34291</name>
</gene>
<evidence type="ECO:0000313" key="3">
    <source>
        <dbReference type="EMBL" id="KAK4133889.1"/>
    </source>
</evidence>
<keyword evidence="2" id="KW-1133">Transmembrane helix</keyword>
<feature type="compositionally biased region" description="Basic and acidic residues" evidence="1">
    <location>
        <begin position="112"/>
        <end position="130"/>
    </location>
</feature>
<organism evidence="3 4">
    <name type="scientific">Trichocladium antarcticum</name>
    <dbReference type="NCBI Taxonomy" id="1450529"/>
    <lineage>
        <taxon>Eukaryota</taxon>
        <taxon>Fungi</taxon>
        <taxon>Dikarya</taxon>
        <taxon>Ascomycota</taxon>
        <taxon>Pezizomycotina</taxon>
        <taxon>Sordariomycetes</taxon>
        <taxon>Sordariomycetidae</taxon>
        <taxon>Sordariales</taxon>
        <taxon>Chaetomiaceae</taxon>
        <taxon>Trichocladium</taxon>
    </lineage>
</organism>
<evidence type="ECO:0000313" key="4">
    <source>
        <dbReference type="Proteomes" id="UP001304895"/>
    </source>
</evidence>
<reference evidence="3" key="1">
    <citation type="journal article" date="2023" name="Mol. Phylogenet. Evol.">
        <title>Genome-scale phylogeny and comparative genomics of the fungal order Sordariales.</title>
        <authorList>
            <person name="Hensen N."/>
            <person name="Bonometti L."/>
            <person name="Westerberg I."/>
            <person name="Brannstrom I.O."/>
            <person name="Guillou S."/>
            <person name="Cros-Aarteil S."/>
            <person name="Calhoun S."/>
            <person name="Haridas S."/>
            <person name="Kuo A."/>
            <person name="Mondo S."/>
            <person name="Pangilinan J."/>
            <person name="Riley R."/>
            <person name="LaButti K."/>
            <person name="Andreopoulos B."/>
            <person name="Lipzen A."/>
            <person name="Chen C."/>
            <person name="Yan M."/>
            <person name="Daum C."/>
            <person name="Ng V."/>
            <person name="Clum A."/>
            <person name="Steindorff A."/>
            <person name="Ohm R.A."/>
            <person name="Martin F."/>
            <person name="Silar P."/>
            <person name="Natvig D.O."/>
            <person name="Lalanne C."/>
            <person name="Gautier V."/>
            <person name="Ament-Velasquez S.L."/>
            <person name="Kruys A."/>
            <person name="Hutchinson M.I."/>
            <person name="Powell A.J."/>
            <person name="Barry K."/>
            <person name="Miller A.N."/>
            <person name="Grigoriev I.V."/>
            <person name="Debuchy R."/>
            <person name="Gladieux P."/>
            <person name="Hiltunen Thoren M."/>
            <person name="Johannesson H."/>
        </authorList>
    </citation>
    <scope>NUCLEOTIDE SEQUENCE</scope>
    <source>
        <strain evidence="3">CBS 123565</strain>
    </source>
</reference>
<dbReference type="Proteomes" id="UP001304895">
    <property type="component" value="Unassembled WGS sequence"/>
</dbReference>
<feature type="transmembrane region" description="Helical" evidence="2">
    <location>
        <begin position="236"/>
        <end position="254"/>
    </location>
</feature>
<protein>
    <submittedName>
        <fullName evidence="3">Uncharacterized protein</fullName>
    </submittedName>
</protein>
<keyword evidence="2" id="KW-0812">Transmembrane</keyword>
<reference evidence="3" key="2">
    <citation type="submission" date="2023-05" db="EMBL/GenBank/DDBJ databases">
        <authorList>
            <consortium name="Lawrence Berkeley National Laboratory"/>
            <person name="Steindorff A."/>
            <person name="Hensen N."/>
            <person name="Bonometti L."/>
            <person name="Westerberg I."/>
            <person name="Brannstrom I.O."/>
            <person name="Guillou S."/>
            <person name="Cros-Aarteil S."/>
            <person name="Calhoun S."/>
            <person name="Haridas S."/>
            <person name="Kuo A."/>
            <person name="Mondo S."/>
            <person name="Pangilinan J."/>
            <person name="Riley R."/>
            <person name="Labutti K."/>
            <person name="Andreopoulos B."/>
            <person name="Lipzen A."/>
            <person name="Chen C."/>
            <person name="Yanf M."/>
            <person name="Daum C."/>
            <person name="Ng V."/>
            <person name="Clum A."/>
            <person name="Ohm R."/>
            <person name="Martin F."/>
            <person name="Silar P."/>
            <person name="Natvig D."/>
            <person name="Lalanne C."/>
            <person name="Gautier V."/>
            <person name="Ament-Velasquez S.L."/>
            <person name="Kruys A."/>
            <person name="Hutchinson M.I."/>
            <person name="Powell A.J."/>
            <person name="Barry K."/>
            <person name="Miller A.N."/>
            <person name="Grigoriev I.V."/>
            <person name="Debuchy R."/>
            <person name="Gladieux P."/>
            <person name="Thoren M.H."/>
            <person name="Johannesson H."/>
        </authorList>
    </citation>
    <scope>NUCLEOTIDE SEQUENCE</scope>
    <source>
        <strain evidence="3">CBS 123565</strain>
    </source>
</reference>
<feature type="region of interest" description="Disordered" evidence="1">
    <location>
        <begin position="1"/>
        <end position="28"/>
    </location>
</feature>
<dbReference type="EMBL" id="MU853410">
    <property type="protein sequence ID" value="KAK4133889.1"/>
    <property type="molecule type" value="Genomic_DNA"/>
</dbReference>
<feature type="region of interest" description="Disordered" evidence="1">
    <location>
        <begin position="83"/>
        <end position="154"/>
    </location>
</feature>
<proteinExistence type="predicted"/>
<feature type="transmembrane region" description="Helical" evidence="2">
    <location>
        <begin position="163"/>
        <end position="185"/>
    </location>
</feature>
<evidence type="ECO:0000256" key="2">
    <source>
        <dbReference type="SAM" id="Phobius"/>
    </source>
</evidence>
<sequence>MMERRADPETAQLPQPPGSRCRPQRAPGGPRWLCAGTWRVRPQRRAPGDVLQVRWPEPLCARLPGPGHEVLCVRQARAHLARLHGAQRRAPQPRRQDVLPVRRGRPHLARLPQDRRQWRDAGRRRSERPGRSGAGRPAHRPGGLVGANSSSPGRVGERVARGAGFSAVGWLLVDIFFISPFWTWARHTTRLGIFPRRSRFWLVSRWSPRYFYSGQTMNGKELLCLPGKASFSRTRVIWWLFSFSLSFLIMASLPRRYLEIRNFRDTHPPPPLLWNVRNGCRGPLEAPKHWVARDQVRVLGHAGRWPRQTALAGQEAGSEAAGFRQGAVVFV</sequence>
<accession>A0AAN6UJJ4</accession>
<dbReference type="AlphaFoldDB" id="A0AAN6UJJ4"/>
<comment type="caution">
    <text evidence="3">The sequence shown here is derived from an EMBL/GenBank/DDBJ whole genome shotgun (WGS) entry which is preliminary data.</text>
</comment>
<evidence type="ECO:0000256" key="1">
    <source>
        <dbReference type="SAM" id="MobiDB-lite"/>
    </source>
</evidence>
<keyword evidence="2" id="KW-0472">Membrane</keyword>
<name>A0AAN6UJJ4_9PEZI</name>
<keyword evidence="4" id="KW-1185">Reference proteome</keyword>